<keyword evidence="2" id="KW-1185">Reference proteome</keyword>
<name>A0ACC2RT95_9FUNG</name>
<evidence type="ECO:0000313" key="2">
    <source>
        <dbReference type="Proteomes" id="UP001165960"/>
    </source>
</evidence>
<accession>A0ACC2RT95</accession>
<reference evidence="1" key="1">
    <citation type="submission" date="2022-04" db="EMBL/GenBank/DDBJ databases">
        <title>Genome of the entomopathogenic fungus Entomophthora muscae.</title>
        <authorList>
            <person name="Elya C."/>
            <person name="Lovett B.R."/>
            <person name="Lee E."/>
            <person name="Macias A.M."/>
            <person name="Hajek A.E."/>
            <person name="De Bivort B.L."/>
            <person name="Kasson M.T."/>
            <person name="De Fine Licht H.H."/>
            <person name="Stajich J.E."/>
        </authorList>
    </citation>
    <scope>NUCLEOTIDE SEQUENCE</scope>
    <source>
        <strain evidence="1">Berkeley</strain>
    </source>
</reference>
<comment type="caution">
    <text evidence="1">The sequence shown here is derived from an EMBL/GenBank/DDBJ whole genome shotgun (WGS) entry which is preliminary data.</text>
</comment>
<gene>
    <name evidence="1" type="ORF">DSO57_1026019</name>
</gene>
<organism evidence="1 2">
    <name type="scientific">Entomophthora muscae</name>
    <dbReference type="NCBI Taxonomy" id="34485"/>
    <lineage>
        <taxon>Eukaryota</taxon>
        <taxon>Fungi</taxon>
        <taxon>Fungi incertae sedis</taxon>
        <taxon>Zoopagomycota</taxon>
        <taxon>Entomophthoromycotina</taxon>
        <taxon>Entomophthoromycetes</taxon>
        <taxon>Entomophthorales</taxon>
        <taxon>Entomophthoraceae</taxon>
        <taxon>Entomophthora</taxon>
    </lineage>
</organism>
<evidence type="ECO:0000313" key="1">
    <source>
        <dbReference type="EMBL" id="KAJ9053276.1"/>
    </source>
</evidence>
<proteinExistence type="predicted"/>
<protein>
    <submittedName>
        <fullName evidence="1">Uncharacterized protein</fullName>
    </submittedName>
</protein>
<dbReference type="EMBL" id="QTSX02006539">
    <property type="protein sequence ID" value="KAJ9053276.1"/>
    <property type="molecule type" value="Genomic_DNA"/>
</dbReference>
<dbReference type="Proteomes" id="UP001165960">
    <property type="component" value="Unassembled WGS sequence"/>
</dbReference>
<sequence>MYSISKRIDNSSSLETRSWEQELNPKPGFLWAAGPVDRGTTCLCFSGIELPQADTENINPCSKKRQSKEIIAINGGLITAPNGGTDLATISFMNFNSTPATKQEPSQGRGTGL</sequence>